<dbReference type="GO" id="GO:0000023">
    <property type="term" value="P:maltose metabolic process"/>
    <property type="evidence" value="ECO:0007669"/>
    <property type="project" value="UniProtKB-KW"/>
</dbReference>
<dbReference type="FunFam" id="1.20.1250.20:FF:000078">
    <property type="entry name" value="MFS maltose transporter, putative"/>
    <property type="match status" value="1"/>
</dbReference>
<feature type="transmembrane region" description="Helical" evidence="9">
    <location>
        <begin position="48"/>
        <end position="64"/>
    </location>
</feature>
<evidence type="ECO:0000256" key="6">
    <source>
        <dbReference type="ARBA" id="ARBA00023136"/>
    </source>
</evidence>
<dbReference type="InParanoid" id="A0A507AQJ1"/>
<dbReference type="Proteomes" id="UP000319257">
    <property type="component" value="Unassembled WGS sequence"/>
</dbReference>
<evidence type="ECO:0000259" key="10">
    <source>
        <dbReference type="PROSITE" id="PS50850"/>
    </source>
</evidence>
<keyword evidence="4 9" id="KW-0812">Transmembrane</keyword>
<dbReference type="PANTHER" id="PTHR48022">
    <property type="entry name" value="PLASTIDIC GLUCOSE TRANSPORTER 4"/>
    <property type="match status" value="1"/>
</dbReference>
<feature type="transmembrane region" description="Helical" evidence="9">
    <location>
        <begin position="366"/>
        <end position="386"/>
    </location>
</feature>
<feature type="transmembrane region" description="Helical" evidence="9">
    <location>
        <begin position="218"/>
        <end position="238"/>
    </location>
</feature>
<keyword evidence="12" id="KW-1185">Reference proteome</keyword>
<dbReference type="PANTHER" id="PTHR48022:SF5">
    <property type="entry name" value="ALPHA-GLUCOSIDES PERMEASE MPH2-RELATED"/>
    <property type="match status" value="1"/>
</dbReference>
<dbReference type="InterPro" id="IPR005829">
    <property type="entry name" value="Sugar_transporter_CS"/>
</dbReference>
<comment type="subcellular location">
    <subcellularLocation>
        <location evidence="1">Membrane</location>
        <topology evidence="1">Multi-pass membrane protein</topology>
    </subcellularLocation>
</comment>
<keyword evidence="7" id="KW-0462">Maltose metabolism</keyword>
<feature type="transmembrane region" description="Helical" evidence="9">
    <location>
        <begin position="128"/>
        <end position="145"/>
    </location>
</feature>
<dbReference type="InterPro" id="IPR020846">
    <property type="entry name" value="MFS_dom"/>
</dbReference>
<dbReference type="PROSITE" id="PS00216">
    <property type="entry name" value="SUGAR_TRANSPORT_1"/>
    <property type="match status" value="1"/>
</dbReference>
<evidence type="ECO:0000256" key="7">
    <source>
        <dbReference type="ARBA" id="ARBA00026248"/>
    </source>
</evidence>
<feature type="transmembrane region" description="Helical" evidence="9">
    <location>
        <begin position="462"/>
        <end position="483"/>
    </location>
</feature>
<comment type="similarity">
    <text evidence="2 8">Belongs to the major facilitator superfamily. Sugar transporter (TC 2.A.1.1) family.</text>
</comment>
<feature type="transmembrane region" description="Helical" evidence="9">
    <location>
        <begin position="151"/>
        <end position="173"/>
    </location>
</feature>
<dbReference type="InterPro" id="IPR003663">
    <property type="entry name" value="Sugar/inositol_transpt"/>
</dbReference>
<feature type="transmembrane region" description="Helical" evidence="9">
    <location>
        <begin position="99"/>
        <end position="121"/>
    </location>
</feature>
<keyword evidence="3 8" id="KW-0813">Transport</keyword>
<gene>
    <name evidence="11" type="ORF">E0L32_001250</name>
</gene>
<feature type="domain" description="Major facilitator superfamily (MFS) profile" evidence="10">
    <location>
        <begin position="51"/>
        <end position="489"/>
    </location>
</feature>
<dbReference type="Gene3D" id="1.20.1250.20">
    <property type="entry name" value="MFS general substrate transporter like domains"/>
    <property type="match status" value="1"/>
</dbReference>
<evidence type="ECO:0000256" key="2">
    <source>
        <dbReference type="ARBA" id="ARBA00010992"/>
    </source>
</evidence>
<dbReference type="GO" id="GO:0016020">
    <property type="term" value="C:membrane"/>
    <property type="evidence" value="ECO:0007669"/>
    <property type="project" value="UniProtKB-SubCell"/>
</dbReference>
<reference evidence="11 12" key="1">
    <citation type="submission" date="2019-06" db="EMBL/GenBank/DDBJ databases">
        <title>Draft genome sequence of the filamentous fungus Phialemoniopsis curvata isolated from diesel fuel.</title>
        <authorList>
            <person name="Varaljay V.A."/>
            <person name="Lyon W.J."/>
            <person name="Crouch A.L."/>
            <person name="Drake C.E."/>
            <person name="Hollomon J.M."/>
            <person name="Nadeau L.J."/>
            <person name="Nunn H.S."/>
            <person name="Stevenson B.S."/>
            <person name="Bojanowski C.L."/>
            <person name="Crookes-Goodson W.J."/>
        </authorList>
    </citation>
    <scope>NUCLEOTIDE SEQUENCE [LARGE SCALE GENOMIC DNA]</scope>
    <source>
        <strain evidence="11 12">D216</strain>
    </source>
</reference>
<feature type="transmembrane region" description="Helical" evidence="9">
    <location>
        <begin position="185"/>
        <end position="206"/>
    </location>
</feature>
<dbReference type="GeneID" id="41968697"/>
<keyword evidence="6 9" id="KW-0472">Membrane</keyword>
<protein>
    <recommendedName>
        <fullName evidence="10">Major facilitator superfamily (MFS) profile domain-containing protein</fullName>
    </recommendedName>
</protein>
<evidence type="ECO:0000256" key="3">
    <source>
        <dbReference type="ARBA" id="ARBA00022448"/>
    </source>
</evidence>
<feature type="transmembrane region" description="Helical" evidence="9">
    <location>
        <begin position="304"/>
        <end position="327"/>
    </location>
</feature>
<feature type="transmembrane region" description="Helical" evidence="9">
    <location>
        <begin position="432"/>
        <end position="456"/>
    </location>
</feature>
<organism evidence="11 12">
    <name type="scientific">Thyridium curvatum</name>
    <dbReference type="NCBI Taxonomy" id="1093900"/>
    <lineage>
        <taxon>Eukaryota</taxon>
        <taxon>Fungi</taxon>
        <taxon>Dikarya</taxon>
        <taxon>Ascomycota</taxon>
        <taxon>Pezizomycotina</taxon>
        <taxon>Sordariomycetes</taxon>
        <taxon>Sordariomycetidae</taxon>
        <taxon>Thyridiales</taxon>
        <taxon>Thyridiaceae</taxon>
        <taxon>Thyridium</taxon>
    </lineage>
</organism>
<dbReference type="SUPFAM" id="SSF103473">
    <property type="entry name" value="MFS general substrate transporter"/>
    <property type="match status" value="1"/>
</dbReference>
<evidence type="ECO:0000313" key="12">
    <source>
        <dbReference type="Proteomes" id="UP000319257"/>
    </source>
</evidence>
<evidence type="ECO:0000256" key="9">
    <source>
        <dbReference type="SAM" id="Phobius"/>
    </source>
</evidence>
<evidence type="ECO:0000313" key="11">
    <source>
        <dbReference type="EMBL" id="TPX10053.1"/>
    </source>
</evidence>
<dbReference type="GO" id="GO:0005351">
    <property type="term" value="F:carbohydrate:proton symporter activity"/>
    <property type="evidence" value="ECO:0007669"/>
    <property type="project" value="TreeGrafter"/>
</dbReference>
<proteinExistence type="inferred from homology"/>
<dbReference type="RefSeq" id="XP_030991764.1">
    <property type="nucleotide sequence ID" value="XM_031135308.1"/>
</dbReference>
<evidence type="ECO:0000256" key="5">
    <source>
        <dbReference type="ARBA" id="ARBA00022989"/>
    </source>
</evidence>
<feature type="transmembrane region" description="Helical" evidence="9">
    <location>
        <begin position="398"/>
        <end position="420"/>
    </location>
</feature>
<evidence type="ECO:0000256" key="4">
    <source>
        <dbReference type="ARBA" id="ARBA00022692"/>
    </source>
</evidence>
<comment type="caution">
    <text evidence="11">The sequence shown here is derived from an EMBL/GenBank/DDBJ whole genome shotgun (WGS) entry which is preliminary data.</text>
</comment>
<feature type="transmembrane region" description="Helical" evidence="9">
    <location>
        <begin position="339"/>
        <end position="359"/>
    </location>
</feature>
<dbReference type="AlphaFoldDB" id="A0A507AQJ1"/>
<dbReference type="PROSITE" id="PS50850">
    <property type="entry name" value="MFS"/>
    <property type="match status" value="1"/>
</dbReference>
<accession>A0A507AQJ1</accession>
<dbReference type="InterPro" id="IPR050360">
    <property type="entry name" value="MFS_Sugar_Transporters"/>
</dbReference>
<dbReference type="OrthoDB" id="6612291at2759"/>
<dbReference type="NCBIfam" id="TIGR00879">
    <property type="entry name" value="SP"/>
    <property type="match status" value="1"/>
</dbReference>
<dbReference type="EMBL" id="SKBQ01000005">
    <property type="protein sequence ID" value="TPX10053.1"/>
    <property type="molecule type" value="Genomic_DNA"/>
</dbReference>
<name>A0A507AQJ1_9PEZI</name>
<dbReference type="InterPro" id="IPR036259">
    <property type="entry name" value="MFS_trans_sf"/>
</dbReference>
<keyword evidence="5 9" id="KW-1133">Transmembrane helix</keyword>
<dbReference type="Pfam" id="PF00083">
    <property type="entry name" value="Sugar_tr"/>
    <property type="match status" value="1"/>
</dbReference>
<sequence>MAITDGKDEVLHPPVISATAEHLEQNHGSGSLPDTKVTWGDIWQNRRVLAWCLYIFLMPVNFGYELSTVGNLLAVTPFMERFGKQTATGLVISARDQQILNAATTVGIFVSAFATGFIADFLGRKKTIMLGCFICTAGIITQYFAKTILELFGGKIIATFGFGLGHSLGPVFVAELAPSKLRGICLTLVNTMIVIGQWLSSLVVYATSSRSDDLAWRIPIITQIIPPALLLIGMPFIAESPSWLIIKGRSADAAKAFRRFNGPDYDVDTAMALATTSVEQERELERAQSSWLQCFKGSDGRRTLIICMVYIAQQFIGVNFIAGYLTYYYRLAGVNNPIGMAQVAFAIQLFGNICSWFLVDRLGRRPMIVGGTIIMTCGLLIIGGISTINTQSALKATVAFMTVWGYLYQATLGACAYAVGGETPSPVLRQKTYSINIMSATAVSCMVLQVMPYLINTDQANLGGKICFIFFGLSVPMCVYLYFCLPEMKGRTFAEIQEMFHNKVPARKFDTYVCQVTADVAVASHHAKHEEA</sequence>
<evidence type="ECO:0000256" key="8">
    <source>
        <dbReference type="RuleBase" id="RU003346"/>
    </source>
</evidence>
<evidence type="ECO:0000256" key="1">
    <source>
        <dbReference type="ARBA" id="ARBA00004141"/>
    </source>
</evidence>
<dbReference type="InterPro" id="IPR005828">
    <property type="entry name" value="MFS_sugar_transport-like"/>
</dbReference>